<proteinExistence type="predicted"/>
<organism evidence="2 3">
    <name type="scientific">Polytolypa hystricis (strain UAMH7299)</name>
    <dbReference type="NCBI Taxonomy" id="1447883"/>
    <lineage>
        <taxon>Eukaryota</taxon>
        <taxon>Fungi</taxon>
        <taxon>Dikarya</taxon>
        <taxon>Ascomycota</taxon>
        <taxon>Pezizomycotina</taxon>
        <taxon>Eurotiomycetes</taxon>
        <taxon>Eurotiomycetidae</taxon>
        <taxon>Onygenales</taxon>
        <taxon>Onygenales incertae sedis</taxon>
        <taxon>Polytolypa</taxon>
    </lineage>
</organism>
<comment type="caution">
    <text evidence="2">The sequence shown here is derived from an EMBL/GenBank/DDBJ whole genome shotgun (WGS) entry which is preliminary data.</text>
</comment>
<protein>
    <submittedName>
        <fullName evidence="2">Uncharacterized protein</fullName>
    </submittedName>
</protein>
<dbReference type="SUPFAM" id="SSF50978">
    <property type="entry name" value="WD40 repeat-like"/>
    <property type="match status" value="1"/>
</dbReference>
<dbReference type="Gene3D" id="2.130.10.10">
    <property type="entry name" value="YVTN repeat-like/Quinoprotein amine dehydrogenase"/>
    <property type="match status" value="3"/>
</dbReference>
<dbReference type="STRING" id="1447883.A0A2B7YS78"/>
<evidence type="ECO:0000313" key="3">
    <source>
        <dbReference type="Proteomes" id="UP000224634"/>
    </source>
</evidence>
<dbReference type="AlphaFoldDB" id="A0A2B7YS78"/>
<feature type="compositionally biased region" description="Polar residues" evidence="1">
    <location>
        <begin position="862"/>
        <end position="874"/>
    </location>
</feature>
<feature type="region of interest" description="Disordered" evidence="1">
    <location>
        <begin position="109"/>
        <end position="162"/>
    </location>
</feature>
<dbReference type="EMBL" id="PDNA01000023">
    <property type="protein sequence ID" value="PGH23467.1"/>
    <property type="molecule type" value="Genomic_DNA"/>
</dbReference>
<dbReference type="InterPro" id="IPR052779">
    <property type="entry name" value="WDR62"/>
</dbReference>
<feature type="compositionally biased region" description="Polar residues" evidence="1">
    <location>
        <begin position="937"/>
        <end position="948"/>
    </location>
</feature>
<dbReference type="Pfam" id="PF00400">
    <property type="entry name" value="WD40"/>
    <property type="match status" value="2"/>
</dbReference>
<dbReference type="PANTHER" id="PTHR45589">
    <property type="entry name" value="WD REPEAT DOMAIN 62, ISOFORM G"/>
    <property type="match status" value="1"/>
</dbReference>
<name>A0A2B7YS78_POLH7</name>
<dbReference type="InterPro" id="IPR001680">
    <property type="entry name" value="WD40_rpt"/>
</dbReference>
<evidence type="ECO:0000256" key="1">
    <source>
        <dbReference type="SAM" id="MobiDB-lite"/>
    </source>
</evidence>
<feature type="region of interest" description="Disordered" evidence="1">
    <location>
        <begin position="28"/>
        <end position="47"/>
    </location>
</feature>
<dbReference type="InterPro" id="IPR015943">
    <property type="entry name" value="WD40/YVTN_repeat-like_dom_sf"/>
</dbReference>
<dbReference type="SUPFAM" id="SSF50969">
    <property type="entry name" value="YVTN repeat-like/Quinoprotein amine dehydrogenase"/>
    <property type="match status" value="1"/>
</dbReference>
<dbReference type="InterPro" id="IPR011044">
    <property type="entry name" value="Quino_amine_DH_bsu"/>
</dbReference>
<feature type="region of interest" description="Disordered" evidence="1">
    <location>
        <begin position="800"/>
        <end position="948"/>
    </location>
</feature>
<dbReference type="PANTHER" id="PTHR45589:SF1">
    <property type="entry name" value="WD REPEAT DOMAIN 62, ISOFORM G"/>
    <property type="match status" value="1"/>
</dbReference>
<accession>A0A2B7YS78</accession>
<feature type="compositionally biased region" description="Pro residues" evidence="1">
    <location>
        <begin position="878"/>
        <end position="888"/>
    </location>
</feature>
<reference evidence="2 3" key="1">
    <citation type="submission" date="2017-10" db="EMBL/GenBank/DDBJ databases">
        <title>Comparative genomics in systemic dimorphic fungi from Ajellomycetaceae.</title>
        <authorList>
            <person name="Munoz J.F."/>
            <person name="Mcewen J.G."/>
            <person name="Clay O.K."/>
            <person name="Cuomo C.A."/>
        </authorList>
    </citation>
    <scope>NUCLEOTIDE SEQUENCE [LARGE SCALE GENOMIC DNA]</scope>
    <source>
        <strain evidence="2 3">UAMH7299</strain>
    </source>
</reference>
<feature type="compositionally biased region" description="Low complexity" evidence="1">
    <location>
        <begin position="910"/>
        <end position="921"/>
    </location>
</feature>
<evidence type="ECO:0000313" key="2">
    <source>
        <dbReference type="EMBL" id="PGH23467.1"/>
    </source>
</evidence>
<dbReference type="Proteomes" id="UP000224634">
    <property type="component" value="Unassembled WGS sequence"/>
</dbReference>
<feature type="compositionally biased region" description="Low complexity" evidence="1">
    <location>
        <begin position="34"/>
        <end position="47"/>
    </location>
</feature>
<feature type="region of interest" description="Disordered" evidence="1">
    <location>
        <begin position="1031"/>
        <end position="1054"/>
    </location>
</feature>
<sequence length="1054" mass="115034">MEPMAASNSLAPKSKLAAAASLKITPANSPILKPASRSPSKPSSYQSTLSLRTVIGTTTSNPNGFSFHESTKSFALCAGSAAVLAELDADLSISQRFFRARPTATGLNPVPSFYNPTNPPSTPDSRPRILPPSTKNGVNGVLHPSAPSPELGETNGSRTWSSRGRIKSVTCVSISPNGYNPRVLIFSTAKDSPLDTPLSIITEHTFGVRSLAFSPDSQYLATLGDINDGFLFIWAVNLKTGAARLHWTNKCTSFVRAMCWMGNNLVTVGIRHVKVWRLAEPSLNSPFKSRFNLEIVTTSLNPAPRALWGRNCLLGNLSENTFTCITSISDDRAIVCSETGAACILDDTNSQQKLVFVKNLGFNVCSIASDDDSGTVWFGGRDRIIEPRSLDEFRIQTLPTPKSLSSEDRHLPCPKVKKHAIIAMGVMSTHMVTVDSTRAIRVCPLDRVGTGNVENLSDTSKPAHRDAVMGIGSLSRPNVHDASFFTWSCGGTINFWNLQGKCRATMKAELEQLPSEDDGPNELKIMRATEDLKMFVSGDRYGVIRTILGDPWRSANEVRAHGGEVTDIAVQPFAGMHLLASSGRDRMVQLFRCVDGSLDLIQTMDEHVGAVGRLLFMNDGEKLLSCSADRTVIIRNRMTREVDGTTIIAFVLSKVITLKASPVSMTLPSDDPGGLVLSTIDRHIHRFDVHSGRQIHSFKATDSESNDTVVMTSLTVNNEVPGHWPRLLIGVSTTDKSIRIYDLDKDTLLAREFGHTEGVSDVILVEDSCADNKGSGKRIIVSTGLDGVIMIWDLSVQQQTVQESPQAPEDATPAKELTAVKPPLRRILSKTELSGFQRFDSPSSPCPVREQSPPRIRKRTSRYTLSPQILKNGNLTPVPTPPLPPPRRSPTSSYAIDGRERRSPSPPSPKTTLKTVTKKSSIASLRRPSLDFRSRTKSSGALTSNSEFGSLNMSTEQVCRTLRAYRKKLSSSTDHLHTASELEKELDLTVRALGERSKKLQVNGNLSDNTSKSPTFLPVKASRIARRMPSTPILRRNAKEKTHRTPSLDADGEG</sequence>
<gene>
    <name evidence="2" type="ORF">AJ80_02421</name>
</gene>
<dbReference type="OrthoDB" id="6252103at2759"/>
<keyword evidence="3" id="KW-1185">Reference proteome</keyword>
<dbReference type="InterPro" id="IPR036322">
    <property type="entry name" value="WD40_repeat_dom_sf"/>
</dbReference>
<dbReference type="SMART" id="SM00320">
    <property type="entry name" value="WD40"/>
    <property type="match status" value="6"/>
</dbReference>